<gene>
    <name evidence="4" type="ORF">ROZALSC1DRAFT_27591</name>
</gene>
<feature type="repeat" description="WD" evidence="3">
    <location>
        <begin position="264"/>
        <end position="305"/>
    </location>
</feature>
<keyword evidence="1 3" id="KW-0853">WD repeat</keyword>
<dbReference type="PROSITE" id="PS50082">
    <property type="entry name" value="WD_REPEATS_2"/>
    <property type="match status" value="6"/>
</dbReference>
<dbReference type="PANTHER" id="PTHR22847:SF637">
    <property type="entry name" value="WD REPEAT DOMAIN 5B"/>
    <property type="match status" value="1"/>
</dbReference>
<dbReference type="GO" id="GO:1990234">
    <property type="term" value="C:transferase complex"/>
    <property type="evidence" value="ECO:0007669"/>
    <property type="project" value="UniProtKB-ARBA"/>
</dbReference>
<keyword evidence="2" id="KW-0677">Repeat</keyword>
<dbReference type="SUPFAM" id="SSF50978">
    <property type="entry name" value="WD40 repeat-like"/>
    <property type="match status" value="1"/>
</dbReference>
<feature type="repeat" description="WD" evidence="3">
    <location>
        <begin position="84"/>
        <end position="118"/>
    </location>
</feature>
<dbReference type="EMBL" id="ML005003">
    <property type="protein sequence ID" value="RKP20958.1"/>
    <property type="molecule type" value="Genomic_DNA"/>
</dbReference>
<dbReference type="InterPro" id="IPR001680">
    <property type="entry name" value="WD40_rpt"/>
</dbReference>
<feature type="repeat" description="WD" evidence="3">
    <location>
        <begin position="42"/>
        <end position="83"/>
    </location>
</feature>
<dbReference type="Pfam" id="PF00400">
    <property type="entry name" value="WD40"/>
    <property type="match status" value="7"/>
</dbReference>
<protein>
    <submittedName>
        <fullName evidence="4">Lissencephaly-1</fullName>
    </submittedName>
</protein>
<feature type="repeat" description="WD" evidence="3">
    <location>
        <begin position="164"/>
        <end position="205"/>
    </location>
</feature>
<reference evidence="5" key="1">
    <citation type="journal article" date="2018" name="Nat. Microbiol.">
        <title>Leveraging single-cell genomics to expand the fungal tree of life.</title>
        <authorList>
            <person name="Ahrendt S.R."/>
            <person name="Quandt C.A."/>
            <person name="Ciobanu D."/>
            <person name="Clum A."/>
            <person name="Salamov A."/>
            <person name="Andreopoulos B."/>
            <person name="Cheng J.F."/>
            <person name="Woyke T."/>
            <person name="Pelin A."/>
            <person name="Henrissat B."/>
            <person name="Reynolds N.K."/>
            <person name="Benny G.L."/>
            <person name="Smith M.E."/>
            <person name="James T.Y."/>
            <person name="Grigoriev I.V."/>
        </authorList>
    </citation>
    <scope>NUCLEOTIDE SEQUENCE [LARGE SCALE GENOMIC DNA]</scope>
    <source>
        <strain evidence="5">CSF55</strain>
    </source>
</reference>
<dbReference type="Proteomes" id="UP000281549">
    <property type="component" value="Unassembled WGS sequence"/>
</dbReference>
<organism evidence="4 5">
    <name type="scientific">Rozella allomycis (strain CSF55)</name>
    <dbReference type="NCBI Taxonomy" id="988480"/>
    <lineage>
        <taxon>Eukaryota</taxon>
        <taxon>Fungi</taxon>
        <taxon>Fungi incertae sedis</taxon>
        <taxon>Cryptomycota</taxon>
        <taxon>Cryptomycota incertae sedis</taxon>
        <taxon>Rozella</taxon>
    </lineage>
</organism>
<evidence type="ECO:0000256" key="1">
    <source>
        <dbReference type="ARBA" id="ARBA00022574"/>
    </source>
</evidence>
<dbReference type="InterPro" id="IPR036322">
    <property type="entry name" value="WD40_repeat_dom_sf"/>
</dbReference>
<dbReference type="InterPro" id="IPR015943">
    <property type="entry name" value="WD40/YVTN_repeat-like_dom_sf"/>
</dbReference>
<sequence length="340" mass="37945">MDVYSKTPTKITQLQSEVESGGMKKTKNKVDLIPKPPEKITLSGHRSPVTFVTFHPRFSYLASCSEDATIKVYDWETGELEKTLKGHTKAVHCIDFDPKGDLIASCSSDLTIKIWDMNDDYNCIKTLYGHDHSVSSIKFYSGGEMIASASRDKAIKLWEISTGFCGHSQWIRSLSISEDNKYLASCSSDQTIKIWDILTGECKNEAKGHEHVIEQVCFLPSTSHTFIKSLCQLKKIEGPLLVSASRDKSIKLFDGLSGQCIYTFNGHDNWVRGVAVQPMGKYLLSVSDDKSLRVWDLESGKCVKHFEAHSHFVTCIAIHPSAPLVATGSVDQKVCVWESR</sequence>
<dbReference type="CDD" id="cd00200">
    <property type="entry name" value="WD40"/>
    <property type="match status" value="1"/>
</dbReference>
<dbReference type="PROSITE" id="PS00678">
    <property type="entry name" value="WD_REPEATS_1"/>
    <property type="match status" value="5"/>
</dbReference>
<dbReference type="PRINTS" id="PR00320">
    <property type="entry name" value="GPROTEINBRPT"/>
</dbReference>
<proteinExistence type="predicted"/>
<dbReference type="InterPro" id="IPR020472">
    <property type="entry name" value="WD40_PAC1"/>
</dbReference>
<evidence type="ECO:0000256" key="2">
    <source>
        <dbReference type="ARBA" id="ARBA00022737"/>
    </source>
</evidence>
<dbReference type="PANTHER" id="PTHR22847">
    <property type="entry name" value="WD40 REPEAT PROTEIN"/>
    <property type="match status" value="1"/>
</dbReference>
<feature type="repeat" description="WD" evidence="3">
    <location>
        <begin position="306"/>
        <end position="340"/>
    </location>
</feature>
<dbReference type="Gene3D" id="2.130.10.10">
    <property type="entry name" value="YVTN repeat-like/Quinoprotein amine dehydrogenase"/>
    <property type="match status" value="1"/>
</dbReference>
<dbReference type="AlphaFoldDB" id="A0A4P9YN86"/>
<evidence type="ECO:0000313" key="5">
    <source>
        <dbReference type="Proteomes" id="UP000281549"/>
    </source>
</evidence>
<name>A0A4P9YN86_ROZAC</name>
<dbReference type="PROSITE" id="PS50294">
    <property type="entry name" value="WD_REPEATS_REGION"/>
    <property type="match status" value="6"/>
</dbReference>
<evidence type="ECO:0000313" key="4">
    <source>
        <dbReference type="EMBL" id="RKP20958.1"/>
    </source>
</evidence>
<dbReference type="SMART" id="SM00320">
    <property type="entry name" value="WD40"/>
    <property type="match status" value="7"/>
</dbReference>
<accession>A0A4P9YN86</accession>
<evidence type="ECO:0000256" key="3">
    <source>
        <dbReference type="PROSITE-ProRule" id="PRU00221"/>
    </source>
</evidence>
<feature type="repeat" description="WD" evidence="3">
    <location>
        <begin position="127"/>
        <end position="163"/>
    </location>
</feature>
<dbReference type="InterPro" id="IPR019775">
    <property type="entry name" value="WD40_repeat_CS"/>
</dbReference>